<dbReference type="Pfam" id="PF00144">
    <property type="entry name" value="Beta-lactamase"/>
    <property type="match status" value="1"/>
</dbReference>
<dbReference type="AlphaFoldDB" id="A0A1E1K1G8"/>
<feature type="domain" description="Beta-lactamase-related" evidence="2">
    <location>
        <begin position="83"/>
        <end position="284"/>
    </location>
</feature>
<gene>
    <name evidence="3" type="ORF">RAG0_02459</name>
</gene>
<reference evidence="4" key="1">
    <citation type="submission" date="2016-03" db="EMBL/GenBank/DDBJ databases">
        <authorList>
            <person name="Guldener U."/>
        </authorList>
    </citation>
    <scope>NUCLEOTIDE SEQUENCE [LARGE SCALE GENOMIC DNA]</scope>
    <source>
        <strain evidence="4">04CH-RAC-A.6.1</strain>
    </source>
</reference>
<protein>
    <recommendedName>
        <fullName evidence="2">Beta-lactamase-related domain-containing protein</fullName>
    </recommendedName>
</protein>
<dbReference type="PANTHER" id="PTHR43283:SF7">
    <property type="entry name" value="BETA-LACTAMASE-RELATED DOMAIN-CONTAINING PROTEIN"/>
    <property type="match status" value="1"/>
</dbReference>
<feature type="chain" id="PRO_5009445601" description="Beta-lactamase-related domain-containing protein" evidence="1">
    <location>
        <begin position="21"/>
        <end position="443"/>
    </location>
</feature>
<dbReference type="Proteomes" id="UP000178912">
    <property type="component" value="Unassembled WGS sequence"/>
</dbReference>
<sequence length="443" mass="47858">MKFQGYSLAAAAFATPTILAASVPSSLRYCTLPVAGAAYESVPAAALNIDQDILNKAVGDANPSGKLAIQVFRNNCLLSTNQTSALTDQDRKNLFSAAKGVIGILTGIAFDQGKLKLDDPIDKYLPSTAGWGDAAHRAITIRQLLQETAGLDKGVFSEGITFLLDPSLPQQALAMKFVTPAGEAFQYSQRVPDLLAYVVSRAVGQELQAFAQANLFTPLGISKTQYIWFKDNSGNSYGYAHLYLTPDNFARLGLMMQNGGVYSNSRVLSQTWVDLVSVPSEHNGCYGMLFWTNRGDTCISPTGYPFQRSWLPSAPRDLFAMSGSPQQKNFMIPSLNMTVSWMEVTPGKGPPADIWYKFFKTLMPGVRDLPPFDPKTYEMEPSGLNATLEALSLSVLLGNLLSSPQCNIVICNADISLLGILGNLGGLLKLTGATITALLRLGW</sequence>
<dbReference type="OrthoDB" id="3478025at2759"/>
<dbReference type="InterPro" id="IPR001466">
    <property type="entry name" value="Beta-lactam-related"/>
</dbReference>
<accession>A0A1E1K1G8</accession>
<dbReference type="SUPFAM" id="SSF56601">
    <property type="entry name" value="beta-lactamase/transpeptidase-like"/>
    <property type="match status" value="1"/>
</dbReference>
<dbReference type="InterPro" id="IPR050789">
    <property type="entry name" value="Diverse_Enzym_Activities"/>
</dbReference>
<evidence type="ECO:0000313" key="4">
    <source>
        <dbReference type="Proteomes" id="UP000178912"/>
    </source>
</evidence>
<feature type="signal peptide" evidence="1">
    <location>
        <begin position="1"/>
        <end position="20"/>
    </location>
</feature>
<dbReference type="InterPro" id="IPR012338">
    <property type="entry name" value="Beta-lactam/transpept-like"/>
</dbReference>
<organism evidence="3 4">
    <name type="scientific">Rhynchosporium agropyri</name>
    <dbReference type="NCBI Taxonomy" id="914238"/>
    <lineage>
        <taxon>Eukaryota</taxon>
        <taxon>Fungi</taxon>
        <taxon>Dikarya</taxon>
        <taxon>Ascomycota</taxon>
        <taxon>Pezizomycotina</taxon>
        <taxon>Leotiomycetes</taxon>
        <taxon>Helotiales</taxon>
        <taxon>Ploettnerulaceae</taxon>
        <taxon>Rhynchosporium</taxon>
    </lineage>
</organism>
<dbReference type="PANTHER" id="PTHR43283">
    <property type="entry name" value="BETA-LACTAMASE-RELATED"/>
    <property type="match status" value="1"/>
</dbReference>
<evidence type="ECO:0000259" key="2">
    <source>
        <dbReference type="Pfam" id="PF00144"/>
    </source>
</evidence>
<evidence type="ECO:0000256" key="1">
    <source>
        <dbReference type="SAM" id="SignalP"/>
    </source>
</evidence>
<keyword evidence="1" id="KW-0732">Signal</keyword>
<keyword evidence="4" id="KW-1185">Reference proteome</keyword>
<dbReference type="Gene3D" id="3.40.710.10">
    <property type="entry name" value="DD-peptidase/beta-lactamase superfamily"/>
    <property type="match status" value="1"/>
</dbReference>
<dbReference type="EMBL" id="FJUX01000010">
    <property type="protein sequence ID" value="CZS91903.1"/>
    <property type="molecule type" value="Genomic_DNA"/>
</dbReference>
<name>A0A1E1K1G8_9HELO</name>
<proteinExistence type="predicted"/>
<evidence type="ECO:0000313" key="3">
    <source>
        <dbReference type="EMBL" id="CZS91903.1"/>
    </source>
</evidence>